<reference evidence="1 2" key="1">
    <citation type="journal article" date="2017" name="Genome Biol.">
        <title>New reference genome sequences of hot pepper reveal the massive evolution of plant disease-resistance genes by retroduplication.</title>
        <authorList>
            <person name="Kim S."/>
            <person name="Park J."/>
            <person name="Yeom S.I."/>
            <person name="Kim Y.M."/>
            <person name="Seo E."/>
            <person name="Kim K.T."/>
            <person name="Kim M.S."/>
            <person name="Lee J.M."/>
            <person name="Cheong K."/>
            <person name="Shin H.S."/>
            <person name="Kim S.B."/>
            <person name="Han K."/>
            <person name="Lee J."/>
            <person name="Park M."/>
            <person name="Lee H.A."/>
            <person name="Lee H.Y."/>
            <person name="Lee Y."/>
            <person name="Oh S."/>
            <person name="Lee J.H."/>
            <person name="Choi E."/>
            <person name="Choi E."/>
            <person name="Lee S.E."/>
            <person name="Jeon J."/>
            <person name="Kim H."/>
            <person name="Choi G."/>
            <person name="Song H."/>
            <person name="Lee J."/>
            <person name="Lee S.C."/>
            <person name="Kwon J.K."/>
            <person name="Lee H.Y."/>
            <person name="Koo N."/>
            <person name="Hong Y."/>
            <person name="Kim R.W."/>
            <person name="Kang W.H."/>
            <person name="Huh J.H."/>
            <person name="Kang B.C."/>
            <person name="Yang T.J."/>
            <person name="Lee Y.H."/>
            <person name="Bennetzen J.L."/>
            <person name="Choi D."/>
        </authorList>
    </citation>
    <scope>NUCLEOTIDE SEQUENCE [LARGE SCALE GENOMIC DNA]</scope>
    <source>
        <strain evidence="2">cv. PBC81</strain>
    </source>
</reference>
<dbReference type="EMBL" id="MLFT02000010">
    <property type="protein sequence ID" value="PHT36482.1"/>
    <property type="molecule type" value="Genomic_DNA"/>
</dbReference>
<protein>
    <submittedName>
        <fullName evidence="1">Uncharacterized protein</fullName>
    </submittedName>
</protein>
<accession>A0A2G2VU49</accession>
<evidence type="ECO:0000313" key="2">
    <source>
        <dbReference type="Proteomes" id="UP000224567"/>
    </source>
</evidence>
<proteinExistence type="predicted"/>
<reference evidence="2" key="2">
    <citation type="journal article" date="2017" name="J. Anim. Genet.">
        <title>Multiple reference genome sequences of hot pepper reveal the massive evolution of plant disease resistance genes by retroduplication.</title>
        <authorList>
            <person name="Kim S."/>
            <person name="Park J."/>
            <person name="Yeom S.-I."/>
            <person name="Kim Y.-M."/>
            <person name="Seo E."/>
            <person name="Kim K.-T."/>
            <person name="Kim M.-S."/>
            <person name="Lee J.M."/>
            <person name="Cheong K."/>
            <person name="Shin H.-S."/>
            <person name="Kim S.-B."/>
            <person name="Han K."/>
            <person name="Lee J."/>
            <person name="Park M."/>
            <person name="Lee H.-A."/>
            <person name="Lee H.-Y."/>
            <person name="Lee Y."/>
            <person name="Oh S."/>
            <person name="Lee J.H."/>
            <person name="Choi E."/>
            <person name="Choi E."/>
            <person name="Lee S.E."/>
            <person name="Jeon J."/>
            <person name="Kim H."/>
            <person name="Choi G."/>
            <person name="Song H."/>
            <person name="Lee J."/>
            <person name="Lee S.-C."/>
            <person name="Kwon J.-K."/>
            <person name="Lee H.-Y."/>
            <person name="Koo N."/>
            <person name="Hong Y."/>
            <person name="Kim R.W."/>
            <person name="Kang W.-H."/>
            <person name="Huh J.H."/>
            <person name="Kang B.-C."/>
            <person name="Yang T.-J."/>
            <person name="Lee Y.-H."/>
            <person name="Bennetzen J.L."/>
            <person name="Choi D."/>
        </authorList>
    </citation>
    <scope>NUCLEOTIDE SEQUENCE [LARGE SCALE GENOMIC DNA]</scope>
    <source>
        <strain evidence="2">cv. PBC81</strain>
    </source>
</reference>
<gene>
    <name evidence="1" type="ORF">CQW23_24182</name>
</gene>
<sequence length="266" mass="29663">MVDQLDQVDGAIDLLEYTSTNKESFVAFNKEGDKGVHERNRVVEKGGRHWLDDLSVWMSHLGRLTLLSKIGINFYLDIGLSPKCGELQPTTVGYVELENEAAPGQLAANKVVASISEASSTGEAAATAKAATIDVSDLSTENSLDSDYEDLFVEDDVEFKSDMNKEDINLRVEWTTYQMRKKREIIANGLAEVPLGEVGLDLGFNKTKIVDKSLKGKVVGDEPVYYSSNEYSVESDSEYELGRIDSRKIIYDKSVRWVVWQLGMIF</sequence>
<keyword evidence="2" id="KW-1185">Reference proteome</keyword>
<dbReference type="AlphaFoldDB" id="A0A2G2VU49"/>
<dbReference type="Proteomes" id="UP000224567">
    <property type="component" value="Unassembled WGS sequence"/>
</dbReference>
<evidence type="ECO:0000313" key="1">
    <source>
        <dbReference type="EMBL" id="PHT36482.1"/>
    </source>
</evidence>
<comment type="caution">
    <text evidence="1">The sequence shown here is derived from an EMBL/GenBank/DDBJ whole genome shotgun (WGS) entry which is preliminary data.</text>
</comment>
<dbReference type="OrthoDB" id="1327992at2759"/>
<organism evidence="1 2">
    <name type="scientific">Capsicum baccatum</name>
    <name type="common">Peruvian pepper</name>
    <dbReference type="NCBI Taxonomy" id="33114"/>
    <lineage>
        <taxon>Eukaryota</taxon>
        <taxon>Viridiplantae</taxon>
        <taxon>Streptophyta</taxon>
        <taxon>Embryophyta</taxon>
        <taxon>Tracheophyta</taxon>
        <taxon>Spermatophyta</taxon>
        <taxon>Magnoliopsida</taxon>
        <taxon>eudicotyledons</taxon>
        <taxon>Gunneridae</taxon>
        <taxon>Pentapetalae</taxon>
        <taxon>asterids</taxon>
        <taxon>lamiids</taxon>
        <taxon>Solanales</taxon>
        <taxon>Solanaceae</taxon>
        <taxon>Solanoideae</taxon>
        <taxon>Capsiceae</taxon>
        <taxon>Capsicum</taxon>
    </lineage>
</organism>
<name>A0A2G2VU49_CAPBA</name>
<dbReference type="STRING" id="33114.A0A2G2VU49"/>